<gene>
    <name evidence="12" type="ORF">Maes01_00102</name>
</gene>
<evidence type="ECO:0000256" key="6">
    <source>
        <dbReference type="ARBA" id="ARBA00022692"/>
    </source>
</evidence>
<evidence type="ECO:0000256" key="3">
    <source>
        <dbReference type="ARBA" id="ARBA00022448"/>
    </source>
</evidence>
<evidence type="ECO:0000256" key="8">
    <source>
        <dbReference type="ARBA" id="ARBA00022989"/>
    </source>
</evidence>
<evidence type="ECO:0000256" key="5">
    <source>
        <dbReference type="ARBA" id="ARBA00022519"/>
    </source>
</evidence>
<name>A0ABP9WKN5_9GAMM</name>
<dbReference type="InterPro" id="IPR007690">
    <property type="entry name" value="T2SS_GspM"/>
</dbReference>
<keyword evidence="13" id="KW-1185">Reference proteome</keyword>
<dbReference type="Pfam" id="PF04612">
    <property type="entry name" value="T2SSM"/>
    <property type="match status" value="1"/>
</dbReference>
<keyword evidence="8 11" id="KW-1133">Transmembrane helix</keyword>
<keyword evidence="5 10" id="KW-0997">Cell inner membrane</keyword>
<evidence type="ECO:0000256" key="9">
    <source>
        <dbReference type="ARBA" id="ARBA00023136"/>
    </source>
</evidence>
<accession>A0ABP9WKN5</accession>
<organism evidence="12 13">
    <name type="scientific">Microbulbifer aestuariivivens</name>
    <dbReference type="NCBI Taxonomy" id="1908308"/>
    <lineage>
        <taxon>Bacteria</taxon>
        <taxon>Pseudomonadati</taxon>
        <taxon>Pseudomonadota</taxon>
        <taxon>Gammaproteobacteria</taxon>
        <taxon>Cellvibrionales</taxon>
        <taxon>Microbulbiferaceae</taxon>
        <taxon>Microbulbifer</taxon>
    </lineage>
</organism>
<proteinExistence type="inferred from homology"/>
<feature type="transmembrane region" description="Helical" evidence="11">
    <location>
        <begin position="23"/>
        <end position="44"/>
    </location>
</feature>
<dbReference type="Proteomes" id="UP001408594">
    <property type="component" value="Unassembled WGS sequence"/>
</dbReference>
<keyword evidence="3 10" id="KW-0813">Transport</keyword>
<keyword evidence="9 10" id="KW-0472">Membrane</keyword>
<evidence type="ECO:0000313" key="12">
    <source>
        <dbReference type="EMBL" id="GAA5523554.1"/>
    </source>
</evidence>
<keyword evidence="4 10" id="KW-1003">Cell membrane</keyword>
<comment type="subcellular location">
    <subcellularLocation>
        <location evidence="1">Cell inner membrane</location>
        <topology evidence="1">Single-pass membrane protein</topology>
    </subcellularLocation>
</comment>
<evidence type="ECO:0000256" key="4">
    <source>
        <dbReference type="ARBA" id="ARBA00022475"/>
    </source>
</evidence>
<evidence type="ECO:0000256" key="2">
    <source>
        <dbReference type="ARBA" id="ARBA00010637"/>
    </source>
</evidence>
<evidence type="ECO:0000256" key="1">
    <source>
        <dbReference type="ARBA" id="ARBA00004377"/>
    </source>
</evidence>
<dbReference type="InterPro" id="IPR023229">
    <property type="entry name" value="T2SS_M_periplasmic_sf"/>
</dbReference>
<protein>
    <recommendedName>
        <fullName evidence="10">Type II secretion system protein M</fullName>
        <shortName evidence="10">T2SS protein M</shortName>
    </recommendedName>
    <alternativeName>
        <fullName evidence="10">General secretion pathway protein M</fullName>
    </alternativeName>
</protein>
<dbReference type="Gene3D" id="3.30.1360.100">
    <property type="entry name" value="General secretion pathway protein M, EpsM"/>
    <property type="match status" value="1"/>
</dbReference>
<comment type="similarity">
    <text evidence="2 10">Belongs to the GSP M family.</text>
</comment>
<dbReference type="EMBL" id="BAABRT010000001">
    <property type="protein sequence ID" value="GAA5523554.1"/>
    <property type="molecule type" value="Genomic_DNA"/>
</dbReference>
<dbReference type="RefSeq" id="WP_345547779.1">
    <property type="nucleotide sequence ID" value="NZ_BAABRT010000001.1"/>
</dbReference>
<dbReference type="PIRSF" id="PIRSF006291">
    <property type="entry name" value="GspM"/>
    <property type="match status" value="1"/>
</dbReference>
<reference evidence="12 13" key="1">
    <citation type="submission" date="2024-02" db="EMBL/GenBank/DDBJ databases">
        <title>Microbulbifer aestuariivivens NBRC 112533.</title>
        <authorList>
            <person name="Ichikawa N."/>
            <person name="Katano-Makiyama Y."/>
            <person name="Hidaka K."/>
        </authorList>
    </citation>
    <scope>NUCLEOTIDE SEQUENCE [LARGE SCALE GENOMIC DNA]</scope>
    <source>
        <strain evidence="12 13">NBRC 112533</strain>
    </source>
</reference>
<dbReference type="SUPFAM" id="SSF103054">
    <property type="entry name" value="General secretion pathway protein M, EpsM"/>
    <property type="match status" value="1"/>
</dbReference>
<sequence length="162" mass="18069">MMKPQLEQLEQKWKSLPPGDQKALGLLGIFLGGLFIIYGLFLPAKHYFDGAQMRAEGAQELLQWMESKRPLLMQIGASREPAGPGGTLLQRVTAEAGRSKIAIKRFEPEGEGRVRLWIERARYQDLQLWMNSLLQQGISIHTVNLDSVGEEGVVSARLALEG</sequence>
<evidence type="ECO:0000256" key="11">
    <source>
        <dbReference type="SAM" id="Phobius"/>
    </source>
</evidence>
<keyword evidence="7 10" id="KW-0653">Protein transport</keyword>
<comment type="function">
    <text evidence="10">Inner membrane component of the type II secretion system required for the energy-dependent secretion of extracellular factors such as proteases and toxins from the periplasm.</text>
</comment>
<evidence type="ECO:0000313" key="13">
    <source>
        <dbReference type="Proteomes" id="UP001408594"/>
    </source>
</evidence>
<comment type="caution">
    <text evidence="12">The sequence shown here is derived from an EMBL/GenBank/DDBJ whole genome shotgun (WGS) entry which is preliminary data.</text>
</comment>
<keyword evidence="6 11" id="KW-0812">Transmembrane</keyword>
<evidence type="ECO:0000256" key="7">
    <source>
        <dbReference type="ARBA" id="ARBA00022927"/>
    </source>
</evidence>
<evidence type="ECO:0000256" key="10">
    <source>
        <dbReference type="PIRNR" id="PIRNR006291"/>
    </source>
</evidence>